<proteinExistence type="predicted"/>
<dbReference type="AlphaFoldDB" id="A0A2T3KM51"/>
<protein>
    <submittedName>
        <fullName evidence="1">Uncharacterized protein</fullName>
    </submittedName>
</protein>
<name>A0A2T3KM51_9GAMM</name>
<dbReference type="EMBL" id="PYNF01000002">
    <property type="protein sequence ID" value="PSV00879.1"/>
    <property type="molecule type" value="Genomic_DNA"/>
</dbReference>
<dbReference type="Proteomes" id="UP000241426">
    <property type="component" value="Unassembled WGS sequence"/>
</dbReference>
<evidence type="ECO:0000313" key="2">
    <source>
        <dbReference type="Proteomes" id="UP000241426"/>
    </source>
</evidence>
<reference evidence="1 2" key="1">
    <citation type="submission" date="2018-01" db="EMBL/GenBank/DDBJ databases">
        <title>Whole genome sequencing of Histamine producing bacteria.</title>
        <authorList>
            <person name="Butler K."/>
        </authorList>
    </citation>
    <scope>NUCLEOTIDE SEQUENCE [LARGE SCALE GENOMIC DNA]</scope>
    <source>
        <strain evidence="1 2">FS-7.2</strain>
    </source>
</reference>
<gene>
    <name evidence="1" type="ORF">C9J27_02300</name>
</gene>
<sequence length="133" mass="15151">MSSIRVEKDKCICDDYLSYHSTVRGIVAALMQKDECVNCYAVRRALNALKYSDYDYNREGLLGQWSTRLNIDDVLSKLKTNSDKRGVGDRVLFLNVFHGTGKILSSDYSLEDAASDIVEKNHLMMERIAKYLS</sequence>
<comment type="caution">
    <text evidence="1">The sequence shown here is derived from an EMBL/GenBank/DDBJ whole genome shotgun (WGS) entry which is preliminary data.</text>
</comment>
<dbReference type="RefSeq" id="WP_107288594.1">
    <property type="nucleotide sequence ID" value="NZ_PYNF01000002.1"/>
</dbReference>
<organism evidence="1 2">
    <name type="scientific">Photobacterium kishitanii</name>
    <dbReference type="NCBI Taxonomy" id="318456"/>
    <lineage>
        <taxon>Bacteria</taxon>
        <taxon>Pseudomonadati</taxon>
        <taxon>Pseudomonadota</taxon>
        <taxon>Gammaproteobacteria</taxon>
        <taxon>Vibrionales</taxon>
        <taxon>Vibrionaceae</taxon>
        <taxon>Photobacterium</taxon>
    </lineage>
</organism>
<evidence type="ECO:0000313" key="1">
    <source>
        <dbReference type="EMBL" id="PSV00879.1"/>
    </source>
</evidence>
<accession>A0A2T3KM51</accession>